<dbReference type="InterPro" id="IPR001867">
    <property type="entry name" value="OmpR/PhoB-type_DNA-bd"/>
</dbReference>
<accession>A0AAU9EEC8</accession>
<evidence type="ECO:0000313" key="13">
    <source>
        <dbReference type="Proteomes" id="UP001321786"/>
    </source>
</evidence>
<dbReference type="Gene3D" id="1.10.10.10">
    <property type="entry name" value="Winged helix-like DNA-binding domain superfamily/Winged helix DNA-binding domain"/>
    <property type="match status" value="1"/>
</dbReference>
<name>A0AAU9EEC8_9FIRM</name>
<dbReference type="Gene3D" id="3.40.50.2300">
    <property type="match status" value="1"/>
</dbReference>
<dbReference type="SMART" id="SM00862">
    <property type="entry name" value="Trans_reg_C"/>
    <property type="match status" value="1"/>
</dbReference>
<dbReference type="Gene3D" id="6.10.250.690">
    <property type="match status" value="1"/>
</dbReference>
<sequence>MKHIFVVDDEKNIRELINKYLIKEGYKTTTFSNGNTVEEEIFRLKPDLIVLDINMPGINGLDLTKKIRKNSEIPIIFVTARDDEFDRVIGLEIGGDDYLSKPFSPRELVARIKNIFRRIDKGKNMTTDSTIEFEDIRLDRKKRIVKINENFIELTTKEYELFEFLLVNAGIPFERETMIEKIWGYDFLGETRVIDDLVKRIRKKIKLFGSIVEIKTVWGYGYKIEKK</sequence>
<keyword evidence="3" id="KW-0902">Two-component regulatory system</keyword>
<feature type="domain" description="Response regulatory" evidence="10">
    <location>
        <begin position="3"/>
        <end position="116"/>
    </location>
</feature>
<feature type="domain" description="OmpR/PhoB-type" evidence="11">
    <location>
        <begin position="128"/>
        <end position="226"/>
    </location>
</feature>
<dbReference type="InterPro" id="IPR011006">
    <property type="entry name" value="CheY-like_superfamily"/>
</dbReference>
<evidence type="ECO:0000256" key="9">
    <source>
        <dbReference type="PROSITE-ProRule" id="PRU01091"/>
    </source>
</evidence>
<dbReference type="InterPro" id="IPR001789">
    <property type="entry name" value="Sig_transdc_resp-reg_receiver"/>
</dbReference>
<evidence type="ECO:0000256" key="7">
    <source>
        <dbReference type="ARBA" id="ARBA00024867"/>
    </source>
</evidence>
<evidence type="ECO:0000256" key="6">
    <source>
        <dbReference type="ARBA" id="ARBA00023163"/>
    </source>
</evidence>
<reference evidence="12 13" key="1">
    <citation type="submission" date="2023-08" db="EMBL/GenBank/DDBJ databases">
        <title>Helicovermis profunda gen. nov., sp. nov., a novel mesophilic, fermentative bacterium within the Bacillota from a deep-sea hydrothermal vent chimney.</title>
        <authorList>
            <person name="Miyazaki U."/>
            <person name="Mizutani D."/>
            <person name="Hashimoto Y."/>
            <person name="Tame A."/>
            <person name="Sawayama S."/>
            <person name="Miyazaki J."/>
            <person name="Takai K."/>
            <person name="Nakagawa S."/>
        </authorList>
    </citation>
    <scope>NUCLEOTIDE SEQUENCE [LARGE SCALE GENOMIC DNA]</scope>
    <source>
        <strain evidence="12 13">S502</strain>
    </source>
</reference>
<dbReference type="SMART" id="SM00448">
    <property type="entry name" value="REC"/>
    <property type="match status" value="1"/>
</dbReference>
<evidence type="ECO:0000256" key="3">
    <source>
        <dbReference type="ARBA" id="ARBA00023012"/>
    </source>
</evidence>
<feature type="DNA-binding region" description="OmpR/PhoB-type" evidence="9">
    <location>
        <begin position="128"/>
        <end position="226"/>
    </location>
</feature>
<dbReference type="Pfam" id="PF00486">
    <property type="entry name" value="Trans_reg_C"/>
    <property type="match status" value="1"/>
</dbReference>
<evidence type="ECO:0000259" key="11">
    <source>
        <dbReference type="PROSITE" id="PS51755"/>
    </source>
</evidence>
<keyword evidence="6" id="KW-0804">Transcription</keyword>
<dbReference type="CDD" id="cd00383">
    <property type="entry name" value="trans_reg_C"/>
    <property type="match status" value="1"/>
</dbReference>
<organism evidence="12 13">
    <name type="scientific">Helicovermis profundi</name>
    <dbReference type="NCBI Taxonomy" id="3065157"/>
    <lineage>
        <taxon>Bacteria</taxon>
        <taxon>Bacillati</taxon>
        <taxon>Bacillota</taxon>
        <taxon>Clostridia</taxon>
        <taxon>Helicovermis</taxon>
    </lineage>
</organism>
<dbReference type="InterPro" id="IPR036388">
    <property type="entry name" value="WH-like_DNA-bd_sf"/>
</dbReference>
<comment type="function">
    <text evidence="7">May play the central regulatory role in sporulation. It may be an element of the effector pathway responsible for the activation of sporulation genes in response to nutritional stress. Spo0A may act in concert with spo0H (a sigma factor) to control the expression of some genes that are critical to the sporulation process.</text>
</comment>
<dbReference type="PROSITE" id="PS50110">
    <property type="entry name" value="RESPONSE_REGULATORY"/>
    <property type="match status" value="1"/>
</dbReference>
<dbReference type="PROSITE" id="PS51755">
    <property type="entry name" value="OMPR_PHOB"/>
    <property type="match status" value="1"/>
</dbReference>
<evidence type="ECO:0000256" key="2">
    <source>
        <dbReference type="ARBA" id="ARBA00022553"/>
    </source>
</evidence>
<feature type="modified residue" description="4-aspartylphosphate" evidence="8">
    <location>
        <position position="52"/>
    </location>
</feature>
<proteinExistence type="predicted"/>
<keyword evidence="13" id="KW-1185">Reference proteome</keyword>
<dbReference type="GO" id="GO:0000156">
    <property type="term" value="F:phosphorelay response regulator activity"/>
    <property type="evidence" value="ECO:0007669"/>
    <property type="project" value="TreeGrafter"/>
</dbReference>
<protein>
    <recommendedName>
        <fullName evidence="1">Stage 0 sporulation protein A homolog</fullName>
    </recommendedName>
</protein>
<evidence type="ECO:0000256" key="4">
    <source>
        <dbReference type="ARBA" id="ARBA00023015"/>
    </source>
</evidence>
<dbReference type="RefSeq" id="WP_338535394.1">
    <property type="nucleotide sequence ID" value="NZ_AP028654.1"/>
</dbReference>
<gene>
    <name evidence="12" type="ORF">HLPR_21100</name>
</gene>
<dbReference type="GO" id="GO:0032993">
    <property type="term" value="C:protein-DNA complex"/>
    <property type="evidence" value="ECO:0007669"/>
    <property type="project" value="TreeGrafter"/>
</dbReference>
<dbReference type="SUPFAM" id="SSF52172">
    <property type="entry name" value="CheY-like"/>
    <property type="match status" value="1"/>
</dbReference>
<dbReference type="InterPro" id="IPR039420">
    <property type="entry name" value="WalR-like"/>
</dbReference>
<dbReference type="EMBL" id="AP028654">
    <property type="protein sequence ID" value="BEP29779.1"/>
    <property type="molecule type" value="Genomic_DNA"/>
</dbReference>
<evidence type="ECO:0000259" key="10">
    <source>
        <dbReference type="PROSITE" id="PS50110"/>
    </source>
</evidence>
<dbReference type="PANTHER" id="PTHR48111:SF40">
    <property type="entry name" value="PHOSPHATE REGULON TRANSCRIPTIONAL REGULATORY PROTEIN PHOB"/>
    <property type="match status" value="1"/>
</dbReference>
<evidence type="ECO:0000313" key="12">
    <source>
        <dbReference type="EMBL" id="BEP29779.1"/>
    </source>
</evidence>
<dbReference type="Proteomes" id="UP001321786">
    <property type="component" value="Chromosome"/>
</dbReference>
<keyword evidence="4" id="KW-0805">Transcription regulation</keyword>
<dbReference type="Pfam" id="PF00072">
    <property type="entry name" value="Response_reg"/>
    <property type="match status" value="1"/>
</dbReference>
<dbReference type="PANTHER" id="PTHR48111">
    <property type="entry name" value="REGULATOR OF RPOS"/>
    <property type="match status" value="1"/>
</dbReference>
<keyword evidence="2 8" id="KW-0597">Phosphoprotein</keyword>
<dbReference type="GO" id="GO:0006355">
    <property type="term" value="P:regulation of DNA-templated transcription"/>
    <property type="evidence" value="ECO:0007669"/>
    <property type="project" value="InterPro"/>
</dbReference>
<evidence type="ECO:0000256" key="5">
    <source>
        <dbReference type="ARBA" id="ARBA00023125"/>
    </source>
</evidence>
<evidence type="ECO:0000256" key="1">
    <source>
        <dbReference type="ARBA" id="ARBA00018672"/>
    </source>
</evidence>
<evidence type="ECO:0000256" key="8">
    <source>
        <dbReference type="PROSITE-ProRule" id="PRU00169"/>
    </source>
</evidence>
<keyword evidence="5 9" id="KW-0238">DNA-binding</keyword>
<dbReference type="GO" id="GO:0005829">
    <property type="term" value="C:cytosol"/>
    <property type="evidence" value="ECO:0007669"/>
    <property type="project" value="TreeGrafter"/>
</dbReference>
<dbReference type="KEGG" id="hprf:HLPR_21100"/>
<dbReference type="FunFam" id="3.40.50.2300:FF:000001">
    <property type="entry name" value="DNA-binding response regulator PhoB"/>
    <property type="match status" value="1"/>
</dbReference>
<dbReference type="GO" id="GO:0000976">
    <property type="term" value="F:transcription cis-regulatory region binding"/>
    <property type="evidence" value="ECO:0007669"/>
    <property type="project" value="TreeGrafter"/>
</dbReference>
<dbReference type="AlphaFoldDB" id="A0AAU9EEC8"/>